<reference evidence="2 3" key="1">
    <citation type="submission" date="2024-10" db="EMBL/GenBank/DDBJ databases">
        <title>Updated reference genomes for cyclostephanoid diatoms.</title>
        <authorList>
            <person name="Roberts W.R."/>
            <person name="Alverson A.J."/>
        </authorList>
    </citation>
    <scope>NUCLEOTIDE SEQUENCE [LARGE SCALE GENOMIC DNA]</scope>
    <source>
        <strain evidence="2 3">AJA276-08</strain>
    </source>
</reference>
<keyword evidence="3" id="KW-1185">Reference proteome</keyword>
<evidence type="ECO:0000256" key="1">
    <source>
        <dbReference type="SAM" id="MobiDB-lite"/>
    </source>
</evidence>
<proteinExistence type="predicted"/>
<protein>
    <submittedName>
        <fullName evidence="2">Uncharacterized protein</fullName>
    </submittedName>
</protein>
<feature type="compositionally biased region" description="Low complexity" evidence="1">
    <location>
        <begin position="218"/>
        <end position="234"/>
    </location>
</feature>
<dbReference type="EMBL" id="JALLAZ020001541">
    <property type="protein sequence ID" value="KAL3773257.1"/>
    <property type="molecule type" value="Genomic_DNA"/>
</dbReference>
<name>A0ABD3NEN9_9STRA</name>
<dbReference type="Proteomes" id="UP001530315">
    <property type="component" value="Unassembled WGS sequence"/>
</dbReference>
<gene>
    <name evidence="2" type="ORF">ACHAW5_002421</name>
</gene>
<sequence length="399" mass="43500">MSSLMLCRHKFVQPSSNVASANPTSSSLIFTSGLSVKDREENRHRMAADWHPANGFDSLVHRLFTGAGYASSAGYPMNDGDVIDIGLRIIKRCGMYAKEYKQWIACEAVRPKIIKTFHSFEKFWADKIALVNQTAIPASLHGYGMAAVNKDDAFVNSFSESITNFGVAYTATQESIQTQGTTIASLQSQLGAMQQYCMAVQQQQQPPHTVYACNPPTNNRRGGLRNNGNSNDSGGNSGYNNGGGYQAPGSGQCPAMPVTPYKRFKNWNYCYTHSGDVDDNHTSQTCSQPSPAHNWQASCQNIMAGSTSGMHKTILPSMSGRQLPATRHPPGNPCLHLSTSLARGQHRCTLQPGNPRLHLSASLAQRQQRCALRRRLTRQSTTSGNNPPGLCPLPLLPAR</sequence>
<evidence type="ECO:0000313" key="3">
    <source>
        <dbReference type="Proteomes" id="UP001530315"/>
    </source>
</evidence>
<feature type="region of interest" description="Disordered" evidence="1">
    <location>
        <begin position="375"/>
        <end position="399"/>
    </location>
</feature>
<dbReference type="AlphaFoldDB" id="A0ABD3NEN9"/>
<feature type="compositionally biased region" description="Pro residues" evidence="1">
    <location>
        <begin position="389"/>
        <end position="399"/>
    </location>
</feature>
<comment type="caution">
    <text evidence="2">The sequence shown here is derived from an EMBL/GenBank/DDBJ whole genome shotgun (WGS) entry which is preliminary data.</text>
</comment>
<evidence type="ECO:0000313" key="2">
    <source>
        <dbReference type="EMBL" id="KAL3773257.1"/>
    </source>
</evidence>
<accession>A0ABD3NEN9</accession>
<feature type="region of interest" description="Disordered" evidence="1">
    <location>
        <begin position="213"/>
        <end position="243"/>
    </location>
</feature>
<organism evidence="2 3">
    <name type="scientific">Stephanodiscus triporus</name>
    <dbReference type="NCBI Taxonomy" id="2934178"/>
    <lineage>
        <taxon>Eukaryota</taxon>
        <taxon>Sar</taxon>
        <taxon>Stramenopiles</taxon>
        <taxon>Ochrophyta</taxon>
        <taxon>Bacillariophyta</taxon>
        <taxon>Coscinodiscophyceae</taxon>
        <taxon>Thalassiosirophycidae</taxon>
        <taxon>Stephanodiscales</taxon>
        <taxon>Stephanodiscaceae</taxon>
        <taxon>Stephanodiscus</taxon>
    </lineage>
</organism>